<accession>A0AAP0LIB0</accession>
<gene>
    <name evidence="1" type="ORF">WN944_027311</name>
</gene>
<dbReference type="AlphaFoldDB" id="A0AAP0LIB0"/>
<name>A0AAP0LIB0_9ROSI</name>
<evidence type="ECO:0000313" key="2">
    <source>
        <dbReference type="Proteomes" id="UP001428341"/>
    </source>
</evidence>
<keyword evidence="2" id="KW-1185">Reference proteome</keyword>
<dbReference type="Gene3D" id="3.90.660.10">
    <property type="match status" value="1"/>
</dbReference>
<comment type="caution">
    <text evidence="1">The sequence shown here is derived from an EMBL/GenBank/DDBJ whole genome shotgun (WGS) entry which is preliminary data.</text>
</comment>
<organism evidence="1 2">
    <name type="scientific">Citrus x changshan-huyou</name>
    <dbReference type="NCBI Taxonomy" id="2935761"/>
    <lineage>
        <taxon>Eukaryota</taxon>
        <taxon>Viridiplantae</taxon>
        <taxon>Streptophyta</taxon>
        <taxon>Embryophyta</taxon>
        <taxon>Tracheophyta</taxon>
        <taxon>Spermatophyta</taxon>
        <taxon>Magnoliopsida</taxon>
        <taxon>eudicotyledons</taxon>
        <taxon>Gunneridae</taxon>
        <taxon>Pentapetalae</taxon>
        <taxon>rosids</taxon>
        <taxon>malvids</taxon>
        <taxon>Sapindales</taxon>
        <taxon>Rutaceae</taxon>
        <taxon>Aurantioideae</taxon>
        <taxon>Citrus</taxon>
    </lineage>
</organism>
<reference evidence="1 2" key="1">
    <citation type="submission" date="2024-05" db="EMBL/GenBank/DDBJ databases">
        <title>Haplotype-resolved chromosome-level genome assembly of Huyou (Citrus changshanensis).</title>
        <authorList>
            <person name="Miao C."/>
            <person name="Chen W."/>
            <person name="Wu Y."/>
            <person name="Wang L."/>
            <person name="Zhao S."/>
            <person name="Grierson D."/>
            <person name="Xu C."/>
            <person name="Chen K."/>
        </authorList>
    </citation>
    <scope>NUCLEOTIDE SEQUENCE [LARGE SCALE GENOMIC DNA]</scope>
    <source>
        <strain evidence="1">01-14</strain>
        <tissue evidence="1">Leaf</tissue>
    </source>
</reference>
<proteinExistence type="predicted"/>
<protein>
    <submittedName>
        <fullName evidence="1">Uncharacterized protein</fullName>
    </submittedName>
</protein>
<sequence length="333" mass="37329">MLSKLSCLQNRTQFKLFKLVKLKYCEFQVFEFCVSELGAQLVNYIHAVSGGSWLWRKNGTRMIGPQPLIFGHAAQFITVNDYRFHPLVNGWLERGLVRPWGGMIGELEVVVNSLHFLFYVQDTLVLMGCTLLPTLDWHSLPVVSVATWVDPPKCSSMELIQGPKIITTLRSLFPLAVGCSYYALEIVTVRLTHFDHGGLRSCHATMRGPHFSFTERPLLNASEPVDRGSTIPERMLAVLIACSPCLSHASIHWIRVEILPSAELNGSSPFYYPTQDGNLVQFKSPLASGTKLEDVKVGIEGRRLPITSWVASSHPLFIRNILHRCIMTAIPAQ</sequence>
<evidence type="ECO:0000313" key="1">
    <source>
        <dbReference type="EMBL" id="KAK9175305.1"/>
    </source>
</evidence>
<dbReference type="EMBL" id="JBCGBO010000025">
    <property type="protein sequence ID" value="KAK9175305.1"/>
    <property type="molecule type" value="Genomic_DNA"/>
</dbReference>
<dbReference type="Proteomes" id="UP001428341">
    <property type="component" value="Unassembled WGS sequence"/>
</dbReference>